<dbReference type="AlphaFoldDB" id="A0A379PNK3"/>
<dbReference type="EMBL" id="UGVI01000003">
    <property type="protein sequence ID" value="SUF09270.1"/>
    <property type="molecule type" value="Genomic_DNA"/>
</dbReference>
<proteinExistence type="predicted"/>
<protein>
    <submittedName>
        <fullName evidence="2">Putative replication protein</fullName>
    </submittedName>
</protein>
<gene>
    <name evidence="2" type="primary">rep</name>
    <name evidence="2" type="ORF">NCTC13296_04468</name>
</gene>
<feature type="region of interest" description="Disordered" evidence="1">
    <location>
        <begin position="291"/>
        <end position="310"/>
    </location>
</feature>
<reference evidence="2 3" key="1">
    <citation type="submission" date="2018-06" db="EMBL/GenBank/DDBJ databases">
        <authorList>
            <consortium name="Pathogen Informatics"/>
            <person name="Doyle S."/>
        </authorList>
    </citation>
    <scope>NUCLEOTIDE SEQUENCE [LARGE SCALE GENOMIC DNA]</scope>
    <source>
        <strain evidence="2 3">NCTC13296</strain>
    </source>
</reference>
<evidence type="ECO:0000313" key="3">
    <source>
        <dbReference type="Proteomes" id="UP000254569"/>
    </source>
</evidence>
<organism evidence="2 3">
    <name type="scientific">Rhodococcus gordoniae</name>
    <dbReference type="NCBI Taxonomy" id="223392"/>
    <lineage>
        <taxon>Bacteria</taxon>
        <taxon>Bacillati</taxon>
        <taxon>Actinomycetota</taxon>
        <taxon>Actinomycetes</taxon>
        <taxon>Mycobacteriales</taxon>
        <taxon>Nocardiaceae</taxon>
        <taxon>Rhodococcus</taxon>
    </lineage>
</organism>
<dbReference type="Proteomes" id="UP000254569">
    <property type="component" value="Unassembled WGS sequence"/>
</dbReference>
<keyword evidence="3" id="KW-1185">Reference proteome</keyword>
<evidence type="ECO:0000256" key="1">
    <source>
        <dbReference type="SAM" id="MobiDB-lite"/>
    </source>
</evidence>
<accession>A0A379PNK3</accession>
<feature type="region of interest" description="Disordered" evidence="1">
    <location>
        <begin position="153"/>
        <end position="176"/>
    </location>
</feature>
<feature type="compositionally biased region" description="Basic and acidic residues" evidence="1">
    <location>
        <begin position="163"/>
        <end position="175"/>
    </location>
</feature>
<dbReference type="RefSeq" id="WP_245207854.1">
    <property type="nucleotide sequence ID" value="NZ_LPZN01000024.1"/>
</dbReference>
<sequence length="339" mass="37548">MGWMRQIITFARSETGIKICHEHRIAPDKFIAAANAHAAYADESTGRSLTAARDTLAEYAGISTDVLDRARQILRRIGAAVELVRGRYLTIAERIEASLTHGGKQLRAASVWALTSKFTANSSVYPQFPNHADLPENPLGSTGISRSQVITNARATRRARASTKAEGEGEGDPRPLHAQIAAARLADRLGATMPEYRGVDRNGHYVPGTTHHHVGAIADALTAAGIDTTRWTGDDVADQITEFRRDRSLPHLASPTAFLRWQLRALADVWSGPTPTERRTEIQDRRAAERRAELDRRAAHPPASDDTRATALAEIRQILFQRSGMRTRTRGDRFDRHRY</sequence>
<feature type="compositionally biased region" description="Basic and acidic residues" evidence="1">
    <location>
        <begin position="291"/>
        <end position="308"/>
    </location>
</feature>
<evidence type="ECO:0000313" key="2">
    <source>
        <dbReference type="EMBL" id="SUF09270.1"/>
    </source>
</evidence>
<name>A0A379PNK3_9NOCA</name>